<sequence>MPDELSERFEERFSEILAYLDFLENVQTAVQSGVPQLGGEDGLVVTTLQQRILYSGVYLQLYNLVESTMTGCLDAVSKAAIQQVHWGPADLSTELRREWVKYVARTHVEMGSDKRLEKAILLCDHLVSALPVGPFDIEKGGGGNWDDGEIHRVALRIGFDLKVSKRSFKDVKKIVRDDLGSMALIVSLRNKLAHGSMSFAECGRFDTVNDLKQISKRVAAYLREVVEAFITYIKEHKYLRPEVRPQQEIPAN</sequence>
<gene>
    <name evidence="2" type="ORF">CU103_06910</name>
</gene>
<organism evidence="2 3">
    <name type="scientific">Phyllobacterium sophorae</name>
    <dbReference type="NCBI Taxonomy" id="1520277"/>
    <lineage>
        <taxon>Bacteria</taxon>
        <taxon>Pseudomonadati</taxon>
        <taxon>Pseudomonadota</taxon>
        <taxon>Alphaproteobacteria</taxon>
        <taxon>Hyphomicrobiales</taxon>
        <taxon>Phyllobacteriaceae</taxon>
        <taxon>Phyllobacterium</taxon>
    </lineage>
</organism>
<proteinExistence type="predicted"/>
<dbReference type="Proteomes" id="UP000241764">
    <property type="component" value="Unassembled WGS sequence"/>
</dbReference>
<keyword evidence="3" id="KW-1185">Reference proteome</keyword>
<dbReference type="AlphaFoldDB" id="A0A2P7BIJ9"/>
<dbReference type="EMBL" id="PGGM01000002">
    <property type="protein sequence ID" value="PSH66287.1"/>
    <property type="molecule type" value="Genomic_DNA"/>
</dbReference>
<dbReference type="OrthoDB" id="571721at2"/>
<name>A0A2P7BIJ9_9HYPH</name>
<dbReference type="Pfam" id="PF18737">
    <property type="entry name" value="HEPN_MAE_28990"/>
    <property type="match status" value="1"/>
</dbReference>
<accession>A0A2P7BIJ9</accession>
<dbReference type="RefSeq" id="WP_106663153.1">
    <property type="nucleotide sequence ID" value="NZ_PGGM01000002.1"/>
</dbReference>
<dbReference type="InterPro" id="IPR040788">
    <property type="entry name" value="HEPN_MAE_28990"/>
</dbReference>
<evidence type="ECO:0000259" key="1">
    <source>
        <dbReference type="Pfam" id="PF18737"/>
    </source>
</evidence>
<evidence type="ECO:0000313" key="3">
    <source>
        <dbReference type="Proteomes" id="UP000241764"/>
    </source>
</evidence>
<protein>
    <recommendedName>
        <fullName evidence="1">MAE-28990/MAE-18760-like HEPN domain-containing protein</fullName>
    </recommendedName>
</protein>
<evidence type="ECO:0000313" key="2">
    <source>
        <dbReference type="EMBL" id="PSH66287.1"/>
    </source>
</evidence>
<feature type="domain" description="MAE-28990/MAE-18760-like HEPN" evidence="1">
    <location>
        <begin position="3"/>
        <end position="238"/>
    </location>
</feature>
<comment type="caution">
    <text evidence="2">The sequence shown here is derived from an EMBL/GenBank/DDBJ whole genome shotgun (WGS) entry which is preliminary data.</text>
</comment>
<reference evidence="3" key="1">
    <citation type="submission" date="2017-11" db="EMBL/GenBank/DDBJ databases">
        <authorList>
            <person name="Kuznetsova I."/>
            <person name="Sazanova A."/>
            <person name="Chirak E."/>
            <person name="Safronova V."/>
            <person name="Willems A."/>
        </authorList>
    </citation>
    <scope>NUCLEOTIDE SEQUENCE [LARGE SCALE GENOMIC DNA]</scope>
    <source>
        <strain evidence="3">CCBAU 03422</strain>
    </source>
</reference>